<protein>
    <submittedName>
        <fullName evidence="2">Uncharacterized protein</fullName>
    </submittedName>
</protein>
<dbReference type="Pfam" id="PF19068">
    <property type="entry name" value="DUF5764"/>
    <property type="match status" value="1"/>
</dbReference>
<reference evidence="2" key="1">
    <citation type="journal article" date="2020" name="Nature">
        <title>Giant virus diversity and host interactions through global metagenomics.</title>
        <authorList>
            <person name="Schulz F."/>
            <person name="Roux S."/>
            <person name="Paez-Espino D."/>
            <person name="Jungbluth S."/>
            <person name="Walsh D.A."/>
            <person name="Denef V.J."/>
            <person name="McMahon K.D."/>
            <person name="Konstantinidis K.T."/>
            <person name="Eloe-Fadrosh E.A."/>
            <person name="Kyrpides N.C."/>
            <person name="Woyke T."/>
        </authorList>
    </citation>
    <scope>NUCLEOTIDE SEQUENCE</scope>
    <source>
        <strain evidence="2">GVMAG-M-3300023174-57</strain>
    </source>
</reference>
<evidence type="ECO:0000313" key="2">
    <source>
        <dbReference type="EMBL" id="QHT19185.1"/>
    </source>
</evidence>
<dbReference type="AlphaFoldDB" id="A0A6C0DVC8"/>
<feature type="compositionally biased region" description="Basic and acidic residues" evidence="1">
    <location>
        <begin position="360"/>
        <end position="371"/>
    </location>
</feature>
<name>A0A6C0DVC8_9ZZZZ</name>
<dbReference type="InterPro" id="IPR043913">
    <property type="entry name" value="DUF5764"/>
</dbReference>
<proteinExistence type="predicted"/>
<dbReference type="EMBL" id="MN739664">
    <property type="protein sequence ID" value="QHT19185.1"/>
    <property type="molecule type" value="Genomic_DNA"/>
</dbReference>
<sequence>METVSTYSEARNEYLKQLYTWITPYMIQFYRTIWTDSLRTGGNQRVMVVFQERCAEVPKWNQDTIDGHVGKLLDSCRCDYLEELMSAVFIAHTKVLIAVRISSRQKKLQITLPKLDHFLHRIFSECARSFWKAPYLFLEDAKPIEMQKNLLQAEALCNDAIGSAVRSLLPIKNILNEYLSEDLAEEVEAAPAGGAVSAPVAAPAPVSAAPEAPTLETAAPESATSVSAAPVSATSETATSETATSETATLETATLETATLETATLETAVPESAPSVSAAPVSATPVSATPVSAAAPEEIVIDAEPAVHFSNYDNEFEDGRGGTFKYVPKYTDDTPHLEIKEGSEIPLSEDTSVMSLDAPGNDKLEIDEILD</sequence>
<accession>A0A6C0DVC8</accession>
<feature type="region of interest" description="Disordered" evidence="1">
    <location>
        <begin position="348"/>
        <end position="371"/>
    </location>
</feature>
<feature type="region of interest" description="Disordered" evidence="1">
    <location>
        <begin position="216"/>
        <end position="251"/>
    </location>
</feature>
<evidence type="ECO:0000256" key="1">
    <source>
        <dbReference type="SAM" id="MobiDB-lite"/>
    </source>
</evidence>
<organism evidence="2">
    <name type="scientific">viral metagenome</name>
    <dbReference type="NCBI Taxonomy" id="1070528"/>
    <lineage>
        <taxon>unclassified sequences</taxon>
        <taxon>metagenomes</taxon>
        <taxon>organismal metagenomes</taxon>
    </lineage>
</organism>